<evidence type="ECO:0000256" key="3">
    <source>
        <dbReference type="ARBA" id="ARBA00022516"/>
    </source>
</evidence>
<dbReference type="InterPro" id="IPR002347">
    <property type="entry name" value="SDR_fam"/>
</dbReference>
<comment type="catalytic activity">
    <reaction evidence="8">
        <text>a 2,3-saturated acyl-[ACP] + NAD(+) = a (2E)-enoyl-[ACP] + NADH + H(+)</text>
        <dbReference type="Rhea" id="RHEA:10240"/>
        <dbReference type="Rhea" id="RHEA-COMP:9925"/>
        <dbReference type="Rhea" id="RHEA-COMP:9926"/>
        <dbReference type="ChEBI" id="CHEBI:15378"/>
        <dbReference type="ChEBI" id="CHEBI:57540"/>
        <dbReference type="ChEBI" id="CHEBI:57945"/>
        <dbReference type="ChEBI" id="CHEBI:78784"/>
        <dbReference type="ChEBI" id="CHEBI:78785"/>
        <dbReference type="EC" id="1.3.1.9"/>
    </reaction>
</comment>
<evidence type="ECO:0000256" key="4">
    <source>
        <dbReference type="ARBA" id="ARBA00022832"/>
    </source>
</evidence>
<keyword evidence="4" id="KW-0276">Fatty acid metabolism</keyword>
<dbReference type="Gene3D" id="1.10.8.400">
    <property type="entry name" value="Enoyl acyl carrier protein reductase"/>
    <property type="match status" value="1"/>
</dbReference>
<evidence type="ECO:0000256" key="6">
    <source>
        <dbReference type="ARBA" id="ARBA00023098"/>
    </source>
</evidence>
<sequence>MIALSTAAQPQGTGSIPLTADQPQAAALPLAGLRGLIVGVANEHSIAWGCARQMQAQGARLVLSCLNEKARPHVAPLAEAIDAPLLSCDVSQPGQMEAMVRHALEHLGGLDFVVHAIAWAPADDLHGRVIDSSPEGFNQAMRISCHSFSELARLCEPALARQGGTLLTLSYLGAEGVVPHYGLMGPVKAALEALVRYMAVELGPQGVRVHALSPGPVPTRAASGLVAFDQLMAHASSSAPLRRLVTLDEIGACAAFLVGPGATGMTGQTIFVDAGVHALR</sequence>
<dbReference type="EC" id="1.3.1.9" evidence="8"/>
<evidence type="ECO:0000256" key="7">
    <source>
        <dbReference type="ARBA" id="ARBA00023160"/>
    </source>
</evidence>
<comment type="pathway">
    <text evidence="1">Lipid metabolism; fatty acid biosynthesis.</text>
</comment>
<reference evidence="9" key="1">
    <citation type="submission" date="2023-09" db="EMBL/GenBank/DDBJ databases">
        <title>Paucibacter sp. APW11 Genome sequencing and assembly.</title>
        <authorList>
            <person name="Kim I."/>
        </authorList>
    </citation>
    <scope>NUCLEOTIDE SEQUENCE</scope>
    <source>
        <strain evidence="9">APW11</strain>
    </source>
</reference>
<keyword evidence="8" id="KW-0520">NAD</keyword>
<evidence type="ECO:0000256" key="2">
    <source>
        <dbReference type="ARBA" id="ARBA00009233"/>
    </source>
</evidence>
<keyword evidence="5 8" id="KW-0560">Oxidoreductase</keyword>
<dbReference type="NCBIfam" id="NF005717">
    <property type="entry name" value="PRK07533.1"/>
    <property type="match status" value="1"/>
</dbReference>
<dbReference type="EMBL" id="JAVXZY010000007">
    <property type="protein sequence ID" value="MDT9001074.1"/>
    <property type="molecule type" value="Genomic_DNA"/>
</dbReference>
<dbReference type="Gene3D" id="3.40.50.720">
    <property type="entry name" value="NAD(P)-binding Rossmann-like Domain"/>
    <property type="match status" value="1"/>
</dbReference>
<comment type="similarity">
    <text evidence="2 8">Belongs to the short-chain dehydrogenases/reductases (SDR) family. FabI subfamily.</text>
</comment>
<keyword evidence="10" id="KW-1185">Reference proteome</keyword>
<accession>A0ABU3PET1</accession>
<evidence type="ECO:0000313" key="10">
    <source>
        <dbReference type="Proteomes" id="UP001246372"/>
    </source>
</evidence>
<dbReference type="PRINTS" id="PR00081">
    <property type="entry name" value="GDHRDH"/>
</dbReference>
<gene>
    <name evidence="9" type="primary">fabI</name>
    <name evidence="9" type="ORF">RQP53_17480</name>
</gene>
<evidence type="ECO:0000256" key="8">
    <source>
        <dbReference type="PIRNR" id="PIRNR000094"/>
    </source>
</evidence>
<evidence type="ECO:0000313" key="9">
    <source>
        <dbReference type="EMBL" id="MDT9001074.1"/>
    </source>
</evidence>
<dbReference type="InterPro" id="IPR014358">
    <property type="entry name" value="Enoyl-ACP_Rdtase_NADH"/>
</dbReference>
<name>A0ABU3PET1_9BURK</name>
<dbReference type="PANTHER" id="PTHR43159">
    <property type="entry name" value="ENOYL-[ACYL-CARRIER-PROTEIN] REDUCTASE"/>
    <property type="match status" value="1"/>
</dbReference>
<protein>
    <recommendedName>
        <fullName evidence="8">Enoyl-[acyl-carrier-protein] reductase [NADH]</fullName>
        <ecNumber evidence="8">1.3.1.9</ecNumber>
    </recommendedName>
</protein>
<keyword evidence="3 8" id="KW-0444">Lipid biosynthesis</keyword>
<dbReference type="InterPro" id="IPR036291">
    <property type="entry name" value="NAD(P)-bd_dom_sf"/>
</dbReference>
<evidence type="ECO:0000256" key="1">
    <source>
        <dbReference type="ARBA" id="ARBA00005194"/>
    </source>
</evidence>
<keyword evidence="6" id="KW-0443">Lipid metabolism</keyword>
<comment type="caution">
    <text evidence="9">The sequence shown here is derived from an EMBL/GenBank/DDBJ whole genome shotgun (WGS) entry which is preliminary data.</text>
</comment>
<dbReference type="RefSeq" id="WP_315651958.1">
    <property type="nucleotide sequence ID" value="NZ_JAVXZY010000007.1"/>
</dbReference>
<organism evidence="9 10">
    <name type="scientific">Roseateles aquae</name>
    <dbReference type="NCBI Taxonomy" id="3077235"/>
    <lineage>
        <taxon>Bacteria</taxon>
        <taxon>Pseudomonadati</taxon>
        <taxon>Pseudomonadota</taxon>
        <taxon>Betaproteobacteria</taxon>
        <taxon>Burkholderiales</taxon>
        <taxon>Sphaerotilaceae</taxon>
        <taxon>Roseateles</taxon>
    </lineage>
</organism>
<dbReference type="Pfam" id="PF13561">
    <property type="entry name" value="adh_short_C2"/>
    <property type="match status" value="1"/>
</dbReference>
<evidence type="ECO:0000256" key="5">
    <source>
        <dbReference type="ARBA" id="ARBA00023002"/>
    </source>
</evidence>
<proteinExistence type="inferred from homology"/>
<dbReference type="PIRSF" id="PIRSF000094">
    <property type="entry name" value="Enoyl-ACP_rdct"/>
    <property type="match status" value="1"/>
</dbReference>
<dbReference type="SUPFAM" id="SSF51735">
    <property type="entry name" value="NAD(P)-binding Rossmann-fold domains"/>
    <property type="match status" value="1"/>
</dbReference>
<dbReference type="Proteomes" id="UP001246372">
    <property type="component" value="Unassembled WGS sequence"/>
</dbReference>
<dbReference type="PANTHER" id="PTHR43159:SF2">
    <property type="entry name" value="ENOYL-[ACYL-CARRIER-PROTEIN] REDUCTASE [NADH], CHLOROPLASTIC"/>
    <property type="match status" value="1"/>
</dbReference>
<keyword evidence="7 8" id="KW-0275">Fatty acid biosynthesis</keyword>